<dbReference type="WBParaSite" id="TCNE_0001348701-mRNA-1">
    <property type="protein sequence ID" value="TCNE_0001348701-mRNA-1"/>
    <property type="gene ID" value="TCNE_0001348701"/>
</dbReference>
<organism evidence="2 3">
    <name type="scientific">Toxocara canis</name>
    <name type="common">Canine roundworm</name>
    <dbReference type="NCBI Taxonomy" id="6265"/>
    <lineage>
        <taxon>Eukaryota</taxon>
        <taxon>Metazoa</taxon>
        <taxon>Ecdysozoa</taxon>
        <taxon>Nematoda</taxon>
        <taxon>Chromadorea</taxon>
        <taxon>Rhabditida</taxon>
        <taxon>Spirurina</taxon>
        <taxon>Ascaridomorpha</taxon>
        <taxon>Ascaridoidea</taxon>
        <taxon>Toxocaridae</taxon>
        <taxon>Toxocara</taxon>
    </lineage>
</organism>
<protein>
    <submittedName>
        <fullName evidence="1 3">Uncharacterized protein</fullName>
    </submittedName>
</protein>
<gene>
    <name evidence="1" type="ORF">TCNE_LOCUS13487</name>
</gene>
<evidence type="ECO:0000313" key="3">
    <source>
        <dbReference type="WBParaSite" id="TCNE_0001348701-mRNA-1"/>
    </source>
</evidence>
<proteinExistence type="predicted"/>
<reference evidence="3" key="1">
    <citation type="submission" date="2016-06" db="UniProtKB">
        <authorList>
            <consortium name="WormBaseParasite"/>
        </authorList>
    </citation>
    <scope>IDENTIFICATION</scope>
</reference>
<sequence>MMAEYNEQSSGQALNNWMQNVMATQEQSDESTERSVIAPNLTSTQIMDAYEKRMQSVPFYGMTTNQNEYYWKKPIPNTKTNNYSSEEVLRIDAKPAPQIFGIPESAQSEGNPRQQLTTTAQEFFDAKEVSRPIRFKPLDHFGVNSIVTPLTAASTDNSSQTKASLQFLVNFLRRPFYTGTMTVSMRAYTPKTPSRCPAERPFADLKR</sequence>
<name>A0A183UYB7_TOXCA</name>
<dbReference type="EMBL" id="UYWY01021745">
    <property type="protein sequence ID" value="VDM44808.1"/>
    <property type="molecule type" value="Genomic_DNA"/>
</dbReference>
<accession>A0A183UYB7</accession>
<evidence type="ECO:0000313" key="2">
    <source>
        <dbReference type="Proteomes" id="UP000050794"/>
    </source>
</evidence>
<dbReference type="AlphaFoldDB" id="A0A183UYB7"/>
<keyword evidence="2" id="KW-1185">Reference proteome</keyword>
<reference evidence="1 2" key="2">
    <citation type="submission" date="2018-11" db="EMBL/GenBank/DDBJ databases">
        <authorList>
            <consortium name="Pathogen Informatics"/>
        </authorList>
    </citation>
    <scope>NUCLEOTIDE SEQUENCE [LARGE SCALE GENOMIC DNA]</scope>
</reference>
<evidence type="ECO:0000313" key="1">
    <source>
        <dbReference type="EMBL" id="VDM44808.1"/>
    </source>
</evidence>
<dbReference type="Proteomes" id="UP000050794">
    <property type="component" value="Unassembled WGS sequence"/>
</dbReference>